<feature type="compositionally biased region" description="Low complexity" evidence="1">
    <location>
        <begin position="380"/>
        <end position="391"/>
    </location>
</feature>
<evidence type="ECO:0000256" key="1">
    <source>
        <dbReference type="SAM" id="MobiDB-lite"/>
    </source>
</evidence>
<protein>
    <submittedName>
        <fullName evidence="2">Uncharacterized protein</fullName>
    </submittedName>
</protein>
<proteinExistence type="predicted"/>
<evidence type="ECO:0000313" key="2">
    <source>
        <dbReference type="EMBL" id="GMT27466.1"/>
    </source>
</evidence>
<feature type="region of interest" description="Disordered" evidence="1">
    <location>
        <begin position="380"/>
        <end position="453"/>
    </location>
</feature>
<comment type="caution">
    <text evidence="2">The sequence shown here is derived from an EMBL/GenBank/DDBJ whole genome shotgun (WGS) entry which is preliminary data.</text>
</comment>
<sequence>LRVVVLSTVFLQNYALVQFTNSRLYDEYDLAVPTLELPQYCSLGCRIFASVPEGSAEIAKNIKVHDYMNNDDSSLFDISRQVRNGDQKGFYEVAEGNDQLNFVNTNPGNVAAPMAVWVVTGAAGRFTATVFDAASLDMTVPRSLGYVTVMGATPFTLTSTTTGEMMMLAKLTGYDAVDGDVDDCTTALEQMNADSYADFRLGVSSPLISFFYDNLPTQDGGFPDTVIALKATPGLDATNDFSGPSFVASPGYVGCTEGKTFRSSLYAATSTYKFSTSNKFYDVSLTAELNTDAAHPVTINDVANGQVKTLSGNKAGGTNNQPVLLEQTDNLEISWTRNELDLDKAFLIQVIASNEQTHTTTPAVEDTTTAIEEIAAMTTTQPDDATSTTLAADDHTDAPPDPAGAATKTSRRTTLTTTGPTTSVHPKDVTTTTRTTTTTTTTVTPTTSGAGYG</sequence>
<dbReference type="Proteomes" id="UP001432322">
    <property type="component" value="Unassembled WGS sequence"/>
</dbReference>
<feature type="non-terminal residue" evidence="2">
    <location>
        <position position="1"/>
    </location>
</feature>
<reference evidence="2" key="1">
    <citation type="submission" date="2023-10" db="EMBL/GenBank/DDBJ databases">
        <title>Genome assembly of Pristionchus species.</title>
        <authorList>
            <person name="Yoshida K."/>
            <person name="Sommer R.J."/>
        </authorList>
    </citation>
    <scope>NUCLEOTIDE SEQUENCE</scope>
    <source>
        <strain evidence="2">RS5133</strain>
    </source>
</reference>
<name>A0AAV5W5M5_9BILA</name>
<accession>A0AAV5W5M5</accession>
<dbReference type="AlphaFoldDB" id="A0AAV5W5M5"/>
<feature type="non-terminal residue" evidence="2">
    <location>
        <position position="453"/>
    </location>
</feature>
<keyword evidence="3" id="KW-1185">Reference proteome</keyword>
<feature type="compositionally biased region" description="Low complexity" evidence="1">
    <location>
        <begin position="403"/>
        <end position="422"/>
    </location>
</feature>
<dbReference type="EMBL" id="BTSY01000005">
    <property type="protein sequence ID" value="GMT27466.1"/>
    <property type="molecule type" value="Genomic_DNA"/>
</dbReference>
<organism evidence="2 3">
    <name type="scientific">Pristionchus fissidentatus</name>
    <dbReference type="NCBI Taxonomy" id="1538716"/>
    <lineage>
        <taxon>Eukaryota</taxon>
        <taxon>Metazoa</taxon>
        <taxon>Ecdysozoa</taxon>
        <taxon>Nematoda</taxon>
        <taxon>Chromadorea</taxon>
        <taxon>Rhabditida</taxon>
        <taxon>Rhabditina</taxon>
        <taxon>Diplogasteromorpha</taxon>
        <taxon>Diplogasteroidea</taxon>
        <taxon>Neodiplogasteridae</taxon>
        <taxon>Pristionchus</taxon>
    </lineage>
</organism>
<gene>
    <name evidence="2" type="ORF">PFISCL1PPCAC_18763</name>
</gene>
<evidence type="ECO:0000313" key="3">
    <source>
        <dbReference type="Proteomes" id="UP001432322"/>
    </source>
</evidence>
<feature type="compositionally biased region" description="Low complexity" evidence="1">
    <location>
        <begin position="430"/>
        <end position="447"/>
    </location>
</feature>